<reference evidence="1 2" key="1">
    <citation type="journal article" date="2015" name="Nature">
        <title>rRNA introns, odd ribosomes, and small enigmatic genomes across a large radiation of phyla.</title>
        <authorList>
            <person name="Brown C.T."/>
            <person name="Hug L.A."/>
            <person name="Thomas B.C."/>
            <person name="Sharon I."/>
            <person name="Castelle C.J."/>
            <person name="Singh A."/>
            <person name="Wilkins M.J."/>
            <person name="Williams K.H."/>
            <person name="Banfield J.F."/>
        </authorList>
    </citation>
    <scope>NUCLEOTIDE SEQUENCE [LARGE SCALE GENOMIC DNA]</scope>
</reference>
<evidence type="ECO:0000313" key="2">
    <source>
        <dbReference type="Proteomes" id="UP000034020"/>
    </source>
</evidence>
<dbReference type="EMBL" id="LCLL01000013">
    <property type="protein sequence ID" value="KKU16314.1"/>
    <property type="molecule type" value="Genomic_DNA"/>
</dbReference>
<sequence length="138" mass="15564">MRDGEQKKDPYAQYQELGGIINRKDYENALQRSAEATAVSDTIVAQVENMAKFAGIELQKEKSPNDPRVKLYAVLRGDSKPEDVKYHHSQMSDQRLFAETLRILGDTEALSKLIDAHHKIGTYCPICLKVVTPGEECR</sequence>
<comment type="caution">
    <text evidence="1">The sequence shown here is derived from an EMBL/GenBank/DDBJ whole genome shotgun (WGS) entry which is preliminary data.</text>
</comment>
<dbReference type="AlphaFoldDB" id="A0A0G1N6Y6"/>
<accession>A0A0G1N6Y6</accession>
<gene>
    <name evidence="1" type="ORF">UX24_C0013G0008</name>
</gene>
<proteinExistence type="predicted"/>
<dbReference type="Proteomes" id="UP000034020">
    <property type="component" value="Unassembled WGS sequence"/>
</dbReference>
<protein>
    <submittedName>
        <fullName evidence="1">Uncharacterized protein</fullName>
    </submittedName>
</protein>
<organism evidence="1 2">
    <name type="scientific">Candidatus Giovannonibacteria bacterium GW2011_GWB1_45_9b</name>
    <dbReference type="NCBI Taxonomy" id="1618653"/>
    <lineage>
        <taxon>Bacteria</taxon>
        <taxon>Candidatus Giovannoniibacteriota</taxon>
    </lineage>
</organism>
<evidence type="ECO:0000313" key="1">
    <source>
        <dbReference type="EMBL" id="KKU16314.1"/>
    </source>
</evidence>
<name>A0A0G1N6Y6_9BACT</name>